<name>A0ABW6BRE2_9BACT</name>
<reference evidence="2" key="1">
    <citation type="journal article" date="2019" name="Int. J. Syst. Evol. Microbiol.">
        <title>The Global Catalogue of Microorganisms (GCM) 10K type strain sequencing project: providing services to taxonomists for standard genome sequencing and annotation.</title>
        <authorList>
            <consortium name="The Broad Institute Genomics Platform"/>
            <consortium name="The Broad Institute Genome Sequencing Center for Infectious Disease"/>
            <person name="Wu L."/>
            <person name="Ma J."/>
        </authorList>
    </citation>
    <scope>NUCLEOTIDE SEQUENCE [LARGE SCALE GENOMIC DNA]</scope>
    <source>
        <strain evidence="2">KCTC 23984</strain>
    </source>
</reference>
<evidence type="ECO:0008006" key="3">
    <source>
        <dbReference type="Google" id="ProtNLM"/>
    </source>
</evidence>
<proteinExistence type="predicted"/>
<protein>
    <recommendedName>
        <fullName evidence="3">WG repeat-containing protein</fullName>
    </recommendedName>
</protein>
<evidence type="ECO:0000313" key="1">
    <source>
        <dbReference type="EMBL" id="MFD3000413.1"/>
    </source>
</evidence>
<dbReference type="Proteomes" id="UP001597641">
    <property type="component" value="Unassembled WGS sequence"/>
</dbReference>
<accession>A0ABW6BRE2</accession>
<comment type="caution">
    <text evidence="1">The sequence shown here is derived from an EMBL/GenBank/DDBJ whole genome shotgun (WGS) entry which is preliminary data.</text>
</comment>
<evidence type="ECO:0000313" key="2">
    <source>
        <dbReference type="Proteomes" id="UP001597641"/>
    </source>
</evidence>
<keyword evidence="2" id="KW-1185">Reference proteome</keyword>
<gene>
    <name evidence="1" type="ORF">ACFS7Z_08590</name>
</gene>
<organism evidence="1 2">
    <name type="scientific">Pontibacter toksunensis</name>
    <dbReference type="NCBI Taxonomy" id="1332631"/>
    <lineage>
        <taxon>Bacteria</taxon>
        <taxon>Pseudomonadati</taxon>
        <taxon>Bacteroidota</taxon>
        <taxon>Cytophagia</taxon>
        <taxon>Cytophagales</taxon>
        <taxon>Hymenobacteraceae</taxon>
        <taxon>Pontibacter</taxon>
    </lineage>
</organism>
<sequence>MIDMLILKYSYLNRNMNLVKVLHNEKYGIYDLAKSEVLTEPQYDVLQYLPELDAIVAKKDGYYFYIDVYGNLMDTVMVAEQDWGIIDKNDTCPACFGHCCSDCHGFGIVSISGSYDELFNSDM</sequence>
<dbReference type="EMBL" id="JBHUOX010000005">
    <property type="protein sequence ID" value="MFD3000413.1"/>
    <property type="molecule type" value="Genomic_DNA"/>
</dbReference>